<feature type="compositionally biased region" description="Basic and acidic residues" evidence="1">
    <location>
        <begin position="1"/>
        <end position="10"/>
    </location>
</feature>
<dbReference type="EMBL" id="CP115149">
    <property type="protein sequence ID" value="WBL34990.1"/>
    <property type="molecule type" value="Genomic_DNA"/>
</dbReference>
<sequence length="88" mass="9669">MVFDLRGHDEGGEEEGHADEDLVGRQLGPMPIAFRTRERTTMMRVKEVTITRMAGARERTVMRTRSWMAAETLRGSWASAAGSCGAAG</sequence>
<evidence type="ECO:0000313" key="3">
    <source>
        <dbReference type="Proteomes" id="UP001212803"/>
    </source>
</evidence>
<dbReference type="Proteomes" id="UP001212803">
    <property type="component" value="Chromosome"/>
</dbReference>
<protein>
    <submittedName>
        <fullName evidence="2">Uncharacterized protein</fullName>
    </submittedName>
</protein>
<proteinExistence type="predicted"/>
<evidence type="ECO:0000313" key="2">
    <source>
        <dbReference type="EMBL" id="WBL34990.1"/>
    </source>
</evidence>
<feature type="region of interest" description="Disordered" evidence="1">
    <location>
        <begin position="1"/>
        <end position="30"/>
    </location>
</feature>
<accession>A0ABY7M4R7</accession>
<gene>
    <name evidence="2" type="ORF">O0235_09320</name>
</gene>
<keyword evidence="3" id="KW-1185">Reference proteome</keyword>
<evidence type="ECO:0000256" key="1">
    <source>
        <dbReference type="SAM" id="MobiDB-lite"/>
    </source>
</evidence>
<name>A0ABY7M4R7_9CHLR</name>
<organism evidence="2 3">
    <name type="scientific">Tepidiforma flava</name>
    <dbReference type="NCBI Taxonomy" id="3004094"/>
    <lineage>
        <taxon>Bacteria</taxon>
        <taxon>Bacillati</taxon>
        <taxon>Chloroflexota</taxon>
        <taxon>Tepidiformia</taxon>
        <taxon>Tepidiformales</taxon>
        <taxon>Tepidiformaceae</taxon>
        <taxon>Tepidiforma</taxon>
    </lineage>
</organism>
<reference evidence="2 3" key="1">
    <citation type="journal article" date="2023" name="ISME J.">
        <title>Thermophilic Dehalococcoidia with unusual traits shed light on an unexpected past.</title>
        <authorList>
            <person name="Palmer M."/>
            <person name="Covington J.K."/>
            <person name="Zhou E.M."/>
            <person name="Thomas S.C."/>
            <person name="Habib N."/>
            <person name="Seymour C.O."/>
            <person name="Lai D."/>
            <person name="Johnston J."/>
            <person name="Hashimi A."/>
            <person name="Jiao J.Y."/>
            <person name="Muok A.R."/>
            <person name="Liu L."/>
            <person name="Xian W.D."/>
            <person name="Zhi X.Y."/>
            <person name="Li M.M."/>
            <person name="Silva L.P."/>
            <person name="Bowen B.P."/>
            <person name="Louie K."/>
            <person name="Briegel A."/>
            <person name="Pett-Ridge J."/>
            <person name="Weber P.K."/>
            <person name="Tocheva E.I."/>
            <person name="Woyke T."/>
            <person name="Northen T.R."/>
            <person name="Mayali X."/>
            <person name="Li W.J."/>
            <person name="Hedlund B.P."/>
        </authorList>
    </citation>
    <scope>NUCLEOTIDE SEQUENCE [LARGE SCALE GENOMIC DNA]</scope>
    <source>
        <strain evidence="2 3">YIM 72310</strain>
    </source>
</reference>